<dbReference type="EMBL" id="LFYR01000777">
    <property type="protein sequence ID" value="KMZ69354.1"/>
    <property type="molecule type" value="Genomic_DNA"/>
</dbReference>
<sequence>MFVPCLLRIYQDAYLALEPFAKKEMPPLPKSTCYEVWTRWKSSTACLET</sequence>
<dbReference type="AlphaFoldDB" id="A0A0K9PK58"/>
<accession>A0A0K9PK58</accession>
<proteinExistence type="predicted"/>
<reference evidence="2" key="1">
    <citation type="journal article" date="2016" name="Nature">
        <title>The genome of the seagrass Zostera marina reveals angiosperm adaptation to the sea.</title>
        <authorList>
            <person name="Olsen J.L."/>
            <person name="Rouze P."/>
            <person name="Verhelst B."/>
            <person name="Lin Y.-C."/>
            <person name="Bayer T."/>
            <person name="Collen J."/>
            <person name="Dattolo E."/>
            <person name="De Paoli E."/>
            <person name="Dittami S."/>
            <person name="Maumus F."/>
            <person name="Michel G."/>
            <person name="Kersting A."/>
            <person name="Lauritano C."/>
            <person name="Lohaus R."/>
            <person name="Toepel M."/>
            <person name="Tonon T."/>
            <person name="Vanneste K."/>
            <person name="Amirebrahimi M."/>
            <person name="Brakel J."/>
            <person name="Bostroem C."/>
            <person name="Chovatia M."/>
            <person name="Grimwood J."/>
            <person name="Jenkins J.W."/>
            <person name="Jueterbock A."/>
            <person name="Mraz A."/>
            <person name="Stam W.T."/>
            <person name="Tice H."/>
            <person name="Bornberg-Bauer E."/>
            <person name="Green P.J."/>
            <person name="Pearson G.A."/>
            <person name="Procaccini G."/>
            <person name="Duarte C.M."/>
            <person name="Schmutz J."/>
            <person name="Reusch T.B.H."/>
            <person name="Van de Peer Y."/>
        </authorList>
    </citation>
    <scope>NUCLEOTIDE SEQUENCE [LARGE SCALE GENOMIC DNA]</scope>
    <source>
        <strain evidence="2">cv. Finnish</strain>
    </source>
</reference>
<evidence type="ECO:0000313" key="1">
    <source>
        <dbReference type="EMBL" id="KMZ69354.1"/>
    </source>
</evidence>
<gene>
    <name evidence="1" type="ORF">ZOSMA_216G00240</name>
</gene>
<comment type="caution">
    <text evidence="1">The sequence shown here is derived from an EMBL/GenBank/DDBJ whole genome shotgun (WGS) entry which is preliminary data.</text>
</comment>
<protein>
    <submittedName>
        <fullName evidence="1">Uncharacterized protein</fullName>
    </submittedName>
</protein>
<evidence type="ECO:0000313" key="2">
    <source>
        <dbReference type="Proteomes" id="UP000036987"/>
    </source>
</evidence>
<dbReference type="Proteomes" id="UP000036987">
    <property type="component" value="Unassembled WGS sequence"/>
</dbReference>
<name>A0A0K9PK58_ZOSMR</name>
<organism evidence="1 2">
    <name type="scientific">Zostera marina</name>
    <name type="common">Eelgrass</name>
    <dbReference type="NCBI Taxonomy" id="29655"/>
    <lineage>
        <taxon>Eukaryota</taxon>
        <taxon>Viridiplantae</taxon>
        <taxon>Streptophyta</taxon>
        <taxon>Embryophyta</taxon>
        <taxon>Tracheophyta</taxon>
        <taxon>Spermatophyta</taxon>
        <taxon>Magnoliopsida</taxon>
        <taxon>Liliopsida</taxon>
        <taxon>Zosteraceae</taxon>
        <taxon>Zostera</taxon>
    </lineage>
</organism>
<keyword evidence="2" id="KW-1185">Reference proteome</keyword>